<accession>A0ACB9BTR3</accession>
<evidence type="ECO:0000313" key="2">
    <source>
        <dbReference type="Proteomes" id="UP001056120"/>
    </source>
</evidence>
<dbReference type="Proteomes" id="UP001056120">
    <property type="component" value="Linkage Group LG22"/>
</dbReference>
<reference evidence="1 2" key="2">
    <citation type="journal article" date="2022" name="Mol. Ecol. Resour.">
        <title>The genomes of chicory, endive, great burdock and yacon provide insights into Asteraceae paleo-polyploidization history and plant inulin production.</title>
        <authorList>
            <person name="Fan W."/>
            <person name="Wang S."/>
            <person name="Wang H."/>
            <person name="Wang A."/>
            <person name="Jiang F."/>
            <person name="Liu H."/>
            <person name="Zhao H."/>
            <person name="Xu D."/>
            <person name="Zhang Y."/>
        </authorList>
    </citation>
    <scope>NUCLEOTIDE SEQUENCE [LARGE SCALE GENOMIC DNA]</scope>
    <source>
        <strain evidence="2">cv. Yunnan</strain>
        <tissue evidence="1">Leaves</tissue>
    </source>
</reference>
<keyword evidence="2" id="KW-1185">Reference proteome</keyword>
<proteinExistence type="predicted"/>
<reference evidence="2" key="1">
    <citation type="journal article" date="2022" name="Mol. Ecol. Resour.">
        <title>The genomes of chicory, endive, great burdock and yacon provide insights into Asteraceae palaeo-polyploidization history and plant inulin production.</title>
        <authorList>
            <person name="Fan W."/>
            <person name="Wang S."/>
            <person name="Wang H."/>
            <person name="Wang A."/>
            <person name="Jiang F."/>
            <person name="Liu H."/>
            <person name="Zhao H."/>
            <person name="Xu D."/>
            <person name="Zhang Y."/>
        </authorList>
    </citation>
    <scope>NUCLEOTIDE SEQUENCE [LARGE SCALE GENOMIC DNA]</scope>
    <source>
        <strain evidence="2">cv. Yunnan</strain>
    </source>
</reference>
<organism evidence="1 2">
    <name type="scientific">Smallanthus sonchifolius</name>
    <dbReference type="NCBI Taxonomy" id="185202"/>
    <lineage>
        <taxon>Eukaryota</taxon>
        <taxon>Viridiplantae</taxon>
        <taxon>Streptophyta</taxon>
        <taxon>Embryophyta</taxon>
        <taxon>Tracheophyta</taxon>
        <taxon>Spermatophyta</taxon>
        <taxon>Magnoliopsida</taxon>
        <taxon>eudicotyledons</taxon>
        <taxon>Gunneridae</taxon>
        <taxon>Pentapetalae</taxon>
        <taxon>asterids</taxon>
        <taxon>campanulids</taxon>
        <taxon>Asterales</taxon>
        <taxon>Asteraceae</taxon>
        <taxon>Asteroideae</taxon>
        <taxon>Heliantheae alliance</taxon>
        <taxon>Millerieae</taxon>
        <taxon>Smallanthus</taxon>
    </lineage>
</organism>
<gene>
    <name evidence="1" type="ORF">L1987_65193</name>
</gene>
<comment type="caution">
    <text evidence="1">The sequence shown here is derived from an EMBL/GenBank/DDBJ whole genome shotgun (WGS) entry which is preliminary data.</text>
</comment>
<protein>
    <submittedName>
        <fullName evidence="1">Uncharacterized protein</fullName>
    </submittedName>
</protein>
<name>A0ACB9BTR3_9ASTR</name>
<sequence>MTKIEQEHTKLNLKIVRNRLRESSTKPTERNQLWFFYFNKVSPADDFVEYDDGLGLGLLKMRSLMQGSAKHKTGNKSLLNNFTEKFGCWVKFRNRNKEDQWGTVPSPMKISP</sequence>
<evidence type="ECO:0000313" key="1">
    <source>
        <dbReference type="EMBL" id="KAI3725405.1"/>
    </source>
</evidence>
<dbReference type="EMBL" id="CM042039">
    <property type="protein sequence ID" value="KAI3725405.1"/>
    <property type="molecule type" value="Genomic_DNA"/>
</dbReference>